<dbReference type="InterPro" id="IPR028995">
    <property type="entry name" value="Glyco_hydro_57/38_cen_sf"/>
</dbReference>
<dbReference type="SUPFAM" id="SSF88688">
    <property type="entry name" value="Families 57/38 glycoside transferase middle domain"/>
    <property type="match status" value="1"/>
</dbReference>
<dbReference type="CDD" id="cd10813">
    <property type="entry name" value="GH38N_AMII_Man2C1"/>
    <property type="match status" value="1"/>
</dbReference>
<proteinExistence type="inferred from homology"/>
<dbReference type="InterPro" id="IPR015341">
    <property type="entry name" value="Glyco_hydro_38_cen"/>
</dbReference>
<protein>
    <recommendedName>
        <fullName evidence="3">alpha-mannosidase</fullName>
        <ecNumber evidence="3">3.2.1.24</ecNumber>
    </recommendedName>
</protein>
<evidence type="ECO:0000256" key="4">
    <source>
        <dbReference type="ARBA" id="ARBA00022723"/>
    </source>
</evidence>
<dbReference type="Pfam" id="PF17677">
    <property type="entry name" value="Glyco_hydro38C2"/>
    <property type="match status" value="1"/>
</dbReference>
<dbReference type="InterPro" id="IPR011682">
    <property type="entry name" value="Glyco_hydro_38_C"/>
</dbReference>
<dbReference type="FunFam" id="2.70.98.30:FF:000001">
    <property type="entry name" value="alpha-mannosidase 2C1 isoform X2"/>
    <property type="match status" value="1"/>
</dbReference>
<dbReference type="Gene3D" id="3.20.110.10">
    <property type="entry name" value="Glycoside hydrolase 38, N terminal domain"/>
    <property type="match status" value="1"/>
</dbReference>
<dbReference type="Pfam" id="PF22907">
    <property type="entry name" value="Ams1-like_1st"/>
    <property type="match status" value="1"/>
</dbReference>
<evidence type="ECO:0000256" key="3">
    <source>
        <dbReference type="ARBA" id="ARBA00012752"/>
    </source>
</evidence>
<dbReference type="SUPFAM" id="SSF74650">
    <property type="entry name" value="Galactose mutarotase-like"/>
    <property type="match status" value="1"/>
</dbReference>
<name>A0A9Q1H432_HOLLE</name>
<feature type="domain" description="Glycoside hydrolase family 38 central" evidence="7">
    <location>
        <begin position="444"/>
        <end position="524"/>
    </location>
</feature>
<dbReference type="SUPFAM" id="SSF88713">
    <property type="entry name" value="Glycoside hydrolase/deacetylase"/>
    <property type="match status" value="1"/>
</dbReference>
<dbReference type="AlphaFoldDB" id="A0A9Q1H432"/>
<dbReference type="InterPro" id="IPR027291">
    <property type="entry name" value="Glyco_hydro_38_N_sf"/>
</dbReference>
<comment type="similarity">
    <text evidence="2">Belongs to the glycosyl hydrolase 38 family.</text>
</comment>
<dbReference type="GO" id="GO:0009313">
    <property type="term" value="P:oligosaccharide catabolic process"/>
    <property type="evidence" value="ECO:0007669"/>
    <property type="project" value="TreeGrafter"/>
</dbReference>
<dbReference type="InterPro" id="IPR000602">
    <property type="entry name" value="Glyco_hydro_38_N"/>
</dbReference>
<dbReference type="SMART" id="SM00872">
    <property type="entry name" value="Alpha-mann_mid"/>
    <property type="match status" value="1"/>
</dbReference>
<evidence type="ECO:0000313" key="9">
    <source>
        <dbReference type="Proteomes" id="UP001152320"/>
    </source>
</evidence>
<keyword evidence="6" id="KW-0326">Glycosidase</keyword>
<dbReference type="GO" id="GO:0006013">
    <property type="term" value="P:mannose metabolic process"/>
    <property type="evidence" value="ECO:0007669"/>
    <property type="project" value="InterPro"/>
</dbReference>
<dbReference type="InterPro" id="IPR011330">
    <property type="entry name" value="Glyco_hydro/deAcase_b/a-brl"/>
</dbReference>
<dbReference type="EMBL" id="JAIZAY010000012">
    <property type="protein sequence ID" value="KAJ8031740.1"/>
    <property type="molecule type" value="Genomic_DNA"/>
</dbReference>
<reference evidence="8" key="1">
    <citation type="submission" date="2021-10" db="EMBL/GenBank/DDBJ databases">
        <title>Tropical sea cucumber genome reveals ecological adaptation and Cuvierian tubules defense mechanism.</title>
        <authorList>
            <person name="Chen T."/>
        </authorList>
    </citation>
    <scope>NUCLEOTIDE SEQUENCE</scope>
    <source>
        <strain evidence="8">Nanhai2018</strain>
        <tissue evidence="8">Muscle</tissue>
    </source>
</reference>
<comment type="caution">
    <text evidence="8">The sequence shown here is derived from an EMBL/GenBank/DDBJ whole genome shotgun (WGS) entry which is preliminary data.</text>
</comment>
<keyword evidence="9" id="KW-1185">Reference proteome</keyword>
<dbReference type="InterPro" id="IPR011013">
    <property type="entry name" value="Gal_mutarotase_sf_dom"/>
</dbReference>
<dbReference type="OrthoDB" id="10261055at2759"/>
<accession>A0A9Q1H432</accession>
<dbReference type="Gene3D" id="1.20.1270.50">
    <property type="entry name" value="Glycoside hydrolase family 38, central domain"/>
    <property type="match status" value="1"/>
</dbReference>
<dbReference type="PANTHER" id="PTHR46017:SF1">
    <property type="entry name" value="ALPHA-MANNOSIDASE 2C1"/>
    <property type="match status" value="1"/>
</dbReference>
<dbReference type="FunFam" id="1.20.1270.50:FF:000004">
    <property type="entry name" value="alpha-mannosidase 2C1 isoform X1"/>
    <property type="match status" value="1"/>
</dbReference>
<dbReference type="PANTHER" id="PTHR46017">
    <property type="entry name" value="ALPHA-MANNOSIDASE 2C1"/>
    <property type="match status" value="1"/>
</dbReference>
<evidence type="ECO:0000256" key="5">
    <source>
        <dbReference type="ARBA" id="ARBA00022801"/>
    </source>
</evidence>
<dbReference type="FunFam" id="3.20.110.10:FF:000002">
    <property type="entry name" value="alpha-mannosidase 2C1 isoform X1"/>
    <property type="match status" value="1"/>
</dbReference>
<evidence type="ECO:0000259" key="7">
    <source>
        <dbReference type="SMART" id="SM00872"/>
    </source>
</evidence>
<evidence type="ECO:0000256" key="6">
    <source>
        <dbReference type="ARBA" id="ARBA00023295"/>
    </source>
</evidence>
<organism evidence="8 9">
    <name type="scientific">Holothuria leucospilota</name>
    <name type="common">Black long sea cucumber</name>
    <name type="synonym">Mertensiothuria leucospilota</name>
    <dbReference type="NCBI Taxonomy" id="206669"/>
    <lineage>
        <taxon>Eukaryota</taxon>
        <taxon>Metazoa</taxon>
        <taxon>Echinodermata</taxon>
        <taxon>Eleutherozoa</taxon>
        <taxon>Echinozoa</taxon>
        <taxon>Holothuroidea</taxon>
        <taxon>Aspidochirotacea</taxon>
        <taxon>Aspidochirotida</taxon>
        <taxon>Holothuriidae</taxon>
        <taxon>Holothuria</taxon>
    </lineage>
</organism>
<dbReference type="Pfam" id="PF01074">
    <property type="entry name" value="Glyco_hydro_38N"/>
    <property type="match status" value="1"/>
</dbReference>
<sequence length="991" mass="113318">MYPRWSTHWFKLEFTIPESWKSQHVRLQWESGSEALVWDPAGIPLQGINKDHRTDFILGDDYKARKGKITLYIEMACNTLFGAGDHLIGPPNRALTFTLSKCDLVTVDVEVHDLMIDIDLIAEIARELSEEDQRSWQALHTVNHMVNLCTLEGKDGQRKAKEVARKFFQERNGQSQFTIHVMGHAHIDTAWLWPYAETVRKCARTWSTALRLMETYPNYTFVCSQAQQFAWVKENYPPLFEKMKEKVKEGRFIPVGGTWVEMDGNIPSGEAFVRQFMYGHKFFMEEFGLKCDEFWLPDTFGYSAQLPQVMNGFRIKRFVTQKLSWSLVNKFPHSTFWWRGIDGSQSLSHFPPADTYGCKLKVTELLKTLQGHKDKGRTNHAILLYGWSDGGGGPTELMLERINRLSDTDGLPKIVNSAPENFFKQVEENDSQNLCTWVGELYLEFHQGTFTSQAKIKYWNRKLETDMQNAEKLYSLLGILQPKGFTYPTDVLDNCWKNLLLNQFHDVLPGSSINEVNVEACKIYEEINTHLGTLMERGMSSMSLSAWNRKRKAPSDDWKDNLVVFNPHSWTKSEVVTFPPQMGYLIKSGENIQIAKNGQILALVEAPSFGISSLRLCCNNSNGTAPTQQSKLQNGNIILENGFLRAEIDRCGRVRSLIHKESGLDAFKEDAVKGYHGNQLLIYDDIPLFWDAWDIMDYHKETRQPITNVLENVTTCENGPVRQSVKFKLKISEKSSLEQEISLDKGSKFLQFQTRVHWYENHKLLRVEFPFNVTSAEATYEIQFGHLKRPTHANTSWDWAKYEVVGHKWANMSQHNWGVALLNNCKYGHSTEHNVMRLSLLKSAKNPDENADMGVHDFTYAVFPHTGTFQDAGVIRAAYDLNNPAYVTTGSVSEPLSVFEVDNPAIILDTVKLPENKTNGGYSGTVIMRFYEAFGSHASGTLSTPFHIGKVTRCNLLEEEEAEIISQEHSFQFTLTPFQVRTFLVEVSNRA</sequence>
<dbReference type="GO" id="GO:0004559">
    <property type="term" value="F:alpha-mannosidase activity"/>
    <property type="evidence" value="ECO:0007669"/>
    <property type="project" value="UniProtKB-EC"/>
</dbReference>
<keyword evidence="5" id="KW-0378">Hydrolase</keyword>
<evidence type="ECO:0000256" key="1">
    <source>
        <dbReference type="ARBA" id="ARBA00000365"/>
    </source>
</evidence>
<dbReference type="InterPro" id="IPR037094">
    <property type="entry name" value="Glyco_hydro_38_cen_sf"/>
</dbReference>
<dbReference type="Pfam" id="PF09261">
    <property type="entry name" value="Alpha-mann_mid"/>
    <property type="match status" value="1"/>
</dbReference>
<dbReference type="Pfam" id="PF07748">
    <property type="entry name" value="Glyco_hydro_38C"/>
    <property type="match status" value="1"/>
</dbReference>
<evidence type="ECO:0000256" key="2">
    <source>
        <dbReference type="ARBA" id="ARBA00009792"/>
    </source>
</evidence>
<keyword evidence="4" id="KW-0479">Metal-binding</keyword>
<dbReference type="EC" id="3.2.1.24" evidence="3"/>
<gene>
    <name evidence="8" type="ORF">HOLleu_25041</name>
</gene>
<dbReference type="InterPro" id="IPR041147">
    <property type="entry name" value="GH38_C"/>
</dbReference>
<comment type="catalytic activity">
    <reaction evidence="1">
        <text>Hydrolysis of terminal, non-reducing alpha-D-mannose residues in alpha-D-mannosides.</text>
        <dbReference type="EC" id="3.2.1.24"/>
    </reaction>
</comment>
<dbReference type="InterPro" id="IPR054723">
    <property type="entry name" value="Ams1-like_N"/>
</dbReference>
<dbReference type="Gene3D" id="2.70.98.30">
    <property type="entry name" value="Golgi alpha-mannosidase II, domain 4"/>
    <property type="match status" value="1"/>
</dbReference>
<dbReference type="Proteomes" id="UP001152320">
    <property type="component" value="Chromosome 12"/>
</dbReference>
<evidence type="ECO:0000313" key="8">
    <source>
        <dbReference type="EMBL" id="KAJ8031740.1"/>
    </source>
</evidence>
<dbReference type="GO" id="GO:0030246">
    <property type="term" value="F:carbohydrate binding"/>
    <property type="evidence" value="ECO:0007669"/>
    <property type="project" value="InterPro"/>
</dbReference>
<dbReference type="GO" id="GO:0046872">
    <property type="term" value="F:metal ion binding"/>
    <property type="evidence" value="ECO:0007669"/>
    <property type="project" value="UniProtKB-KW"/>
</dbReference>